<keyword evidence="6" id="KW-1185">Reference proteome</keyword>
<dbReference type="InterPro" id="IPR036388">
    <property type="entry name" value="WH-like_DNA-bd_sf"/>
</dbReference>
<dbReference type="PANTHER" id="PTHR33204">
    <property type="entry name" value="TRANSCRIPTIONAL REGULATOR, MARR FAMILY"/>
    <property type="match status" value="1"/>
</dbReference>
<proteinExistence type="predicted"/>
<dbReference type="AlphaFoldDB" id="A0AAE9ZH21"/>
<evidence type="ECO:0000259" key="4">
    <source>
        <dbReference type="PROSITE" id="PS51118"/>
    </source>
</evidence>
<dbReference type="Proteomes" id="UP001214043">
    <property type="component" value="Chromosome"/>
</dbReference>
<sequence>MAYADGEISESTSASAPSLEQCGLAAAVDLVGDRWTLLIIRSALYGVTRFDELHSGLGLPRTVLSNRLKKLVESDLMRKRPYKQNGQRTRHQYVLTSKGVDLALPLIALMQWGEKHMLNAPSNTSLVERGAGAPLHAGLISEDGRPVDLQHAQFRMAS</sequence>
<evidence type="ECO:0000256" key="3">
    <source>
        <dbReference type="ARBA" id="ARBA00023163"/>
    </source>
</evidence>
<protein>
    <submittedName>
        <fullName evidence="5">Helix-turn-helix domain-containing protein</fullName>
    </submittedName>
</protein>
<dbReference type="PANTHER" id="PTHR33204:SF18">
    <property type="entry name" value="TRANSCRIPTIONAL REGULATORY PROTEIN"/>
    <property type="match status" value="1"/>
</dbReference>
<dbReference type="InterPro" id="IPR036390">
    <property type="entry name" value="WH_DNA-bd_sf"/>
</dbReference>
<keyword evidence="1" id="KW-0805">Transcription regulation</keyword>
<reference evidence="5" key="1">
    <citation type="submission" date="2023-02" db="EMBL/GenBank/DDBJ databases">
        <title>Genome sequence of Hyphococcus flavus.</title>
        <authorList>
            <person name="Rong J.-C."/>
            <person name="Zhao Q."/>
            <person name="Yi M."/>
            <person name="Wu J.-Y."/>
        </authorList>
    </citation>
    <scope>NUCLEOTIDE SEQUENCE</scope>
    <source>
        <strain evidence="5">MCCC 1K03223</strain>
    </source>
</reference>
<dbReference type="SUPFAM" id="SSF46785">
    <property type="entry name" value="Winged helix' DNA-binding domain"/>
    <property type="match status" value="1"/>
</dbReference>
<dbReference type="Gene3D" id="1.10.10.10">
    <property type="entry name" value="Winged helix-like DNA-binding domain superfamily/Winged helix DNA-binding domain"/>
    <property type="match status" value="1"/>
</dbReference>
<evidence type="ECO:0000313" key="6">
    <source>
        <dbReference type="Proteomes" id="UP001214043"/>
    </source>
</evidence>
<evidence type="ECO:0000256" key="2">
    <source>
        <dbReference type="ARBA" id="ARBA00023125"/>
    </source>
</evidence>
<dbReference type="KEGG" id="hfl:PUV54_04115"/>
<dbReference type="InterPro" id="IPR002577">
    <property type="entry name" value="HTH_HxlR"/>
</dbReference>
<evidence type="ECO:0000256" key="1">
    <source>
        <dbReference type="ARBA" id="ARBA00023015"/>
    </source>
</evidence>
<dbReference type="GO" id="GO:0003677">
    <property type="term" value="F:DNA binding"/>
    <property type="evidence" value="ECO:0007669"/>
    <property type="project" value="UniProtKB-KW"/>
</dbReference>
<organism evidence="5 6">
    <name type="scientific">Hyphococcus flavus</name>
    <dbReference type="NCBI Taxonomy" id="1866326"/>
    <lineage>
        <taxon>Bacteria</taxon>
        <taxon>Pseudomonadati</taxon>
        <taxon>Pseudomonadota</taxon>
        <taxon>Alphaproteobacteria</taxon>
        <taxon>Parvularculales</taxon>
        <taxon>Parvularculaceae</taxon>
        <taxon>Hyphococcus</taxon>
    </lineage>
</organism>
<dbReference type="RefSeq" id="WP_274494298.1">
    <property type="nucleotide sequence ID" value="NZ_CP118166.1"/>
</dbReference>
<keyword evidence="3" id="KW-0804">Transcription</keyword>
<dbReference type="EMBL" id="CP118166">
    <property type="protein sequence ID" value="WDI32377.1"/>
    <property type="molecule type" value="Genomic_DNA"/>
</dbReference>
<accession>A0AAE9ZH21</accession>
<feature type="domain" description="HTH hxlR-type" evidence="4">
    <location>
        <begin position="22"/>
        <end position="121"/>
    </location>
</feature>
<evidence type="ECO:0000313" key="5">
    <source>
        <dbReference type="EMBL" id="WDI32377.1"/>
    </source>
</evidence>
<name>A0AAE9ZH21_9PROT</name>
<keyword evidence="2" id="KW-0238">DNA-binding</keyword>
<gene>
    <name evidence="5" type="ORF">PUV54_04115</name>
</gene>
<dbReference type="Pfam" id="PF01638">
    <property type="entry name" value="HxlR"/>
    <property type="match status" value="1"/>
</dbReference>
<dbReference type="PROSITE" id="PS51118">
    <property type="entry name" value="HTH_HXLR"/>
    <property type="match status" value="1"/>
</dbReference>